<accession>A0A248TK70</accession>
<gene>
    <name evidence="2" type="ORF">CKF48_15310</name>
</gene>
<name>A0A248TK70_9BACI</name>
<protein>
    <submittedName>
        <fullName evidence="2">Uncharacterized protein</fullName>
    </submittedName>
</protein>
<sequence>MRHLSFNHTILFGMIFAGLFELDYQTIHDLTLAGIVLTILLPALTIYFLQRNTGMLFYRLQEADADLINHYASVLSNVLNWACKQNRLLTVRRKESPDDSDEAFLSLMTN</sequence>
<reference evidence="2 3" key="1">
    <citation type="submission" date="2017-08" db="EMBL/GenBank/DDBJ databases">
        <title>Complete Genome Sequence of Bacillus kochii Oregon-R-modENCODE STRAIN BDGP4, isolated from Drosophila melanogaster gut.</title>
        <authorList>
            <person name="Wan K.H."/>
            <person name="Yu C."/>
            <person name="Park S."/>
            <person name="Hammonds A.S."/>
            <person name="Booth B.W."/>
            <person name="Celniker S.E."/>
        </authorList>
    </citation>
    <scope>NUCLEOTIDE SEQUENCE [LARGE SCALE GENOMIC DNA]</scope>
    <source>
        <strain evidence="2 3">BDGP4</strain>
    </source>
</reference>
<feature type="transmembrane region" description="Helical" evidence="1">
    <location>
        <begin position="7"/>
        <end position="24"/>
    </location>
</feature>
<evidence type="ECO:0000313" key="2">
    <source>
        <dbReference type="EMBL" id="ASV68551.1"/>
    </source>
</evidence>
<keyword evidence="1" id="KW-1133">Transmembrane helix</keyword>
<evidence type="ECO:0000256" key="1">
    <source>
        <dbReference type="SAM" id="Phobius"/>
    </source>
</evidence>
<dbReference type="EMBL" id="CP022983">
    <property type="protein sequence ID" value="ASV68551.1"/>
    <property type="molecule type" value="Genomic_DNA"/>
</dbReference>
<dbReference type="OrthoDB" id="2883108at2"/>
<keyword evidence="1" id="KW-0472">Membrane</keyword>
<feature type="transmembrane region" description="Helical" evidence="1">
    <location>
        <begin position="30"/>
        <end position="49"/>
    </location>
</feature>
<keyword evidence="1" id="KW-0812">Transmembrane</keyword>
<evidence type="ECO:0000313" key="3">
    <source>
        <dbReference type="Proteomes" id="UP000215137"/>
    </source>
</evidence>
<organism evidence="2 3">
    <name type="scientific">Cytobacillus kochii</name>
    <dbReference type="NCBI Taxonomy" id="859143"/>
    <lineage>
        <taxon>Bacteria</taxon>
        <taxon>Bacillati</taxon>
        <taxon>Bacillota</taxon>
        <taxon>Bacilli</taxon>
        <taxon>Bacillales</taxon>
        <taxon>Bacillaceae</taxon>
        <taxon>Cytobacillus</taxon>
    </lineage>
</organism>
<dbReference type="AlphaFoldDB" id="A0A248TK70"/>
<keyword evidence="3" id="KW-1185">Reference proteome</keyword>
<proteinExistence type="predicted"/>
<dbReference type="KEGG" id="bko:CKF48_15310"/>
<dbReference type="Proteomes" id="UP000215137">
    <property type="component" value="Chromosome"/>
</dbReference>
<dbReference type="RefSeq" id="WP_095372121.1">
    <property type="nucleotide sequence ID" value="NZ_CP022983.1"/>
</dbReference>